<organism evidence="2 3">
    <name type="scientific">Apatococcus lobatus</name>
    <dbReference type="NCBI Taxonomy" id="904363"/>
    <lineage>
        <taxon>Eukaryota</taxon>
        <taxon>Viridiplantae</taxon>
        <taxon>Chlorophyta</taxon>
        <taxon>core chlorophytes</taxon>
        <taxon>Trebouxiophyceae</taxon>
        <taxon>Chlorellales</taxon>
        <taxon>Chlorellaceae</taxon>
        <taxon>Apatococcus</taxon>
    </lineage>
</organism>
<evidence type="ECO:0000256" key="1">
    <source>
        <dbReference type="SAM" id="MobiDB-lite"/>
    </source>
</evidence>
<accession>A0AAW1QM44</accession>
<evidence type="ECO:0000313" key="3">
    <source>
        <dbReference type="Proteomes" id="UP001438707"/>
    </source>
</evidence>
<sequence>MCMSGRRKSLLSRALVHEQLPSPTGPEARPFSSLRDRQIASRNRPLQAPPGKSTARSWCLGRLPSCLGSRC</sequence>
<name>A0AAW1QM44_9CHLO</name>
<protein>
    <submittedName>
        <fullName evidence="2">Uncharacterized protein</fullName>
    </submittedName>
</protein>
<dbReference type="EMBL" id="JALJOS010000031">
    <property type="protein sequence ID" value="KAK9822518.1"/>
    <property type="molecule type" value="Genomic_DNA"/>
</dbReference>
<dbReference type="AlphaFoldDB" id="A0AAW1QM44"/>
<keyword evidence="3" id="KW-1185">Reference proteome</keyword>
<evidence type="ECO:0000313" key="2">
    <source>
        <dbReference type="EMBL" id="KAK9822518.1"/>
    </source>
</evidence>
<comment type="caution">
    <text evidence="2">The sequence shown here is derived from an EMBL/GenBank/DDBJ whole genome shotgun (WGS) entry which is preliminary data.</text>
</comment>
<feature type="region of interest" description="Disordered" evidence="1">
    <location>
        <begin position="1"/>
        <end position="56"/>
    </location>
</feature>
<proteinExistence type="predicted"/>
<feature type="compositionally biased region" description="Basic residues" evidence="1">
    <location>
        <begin position="1"/>
        <end position="10"/>
    </location>
</feature>
<gene>
    <name evidence="2" type="ORF">WJX74_000643</name>
</gene>
<dbReference type="Proteomes" id="UP001438707">
    <property type="component" value="Unassembled WGS sequence"/>
</dbReference>
<reference evidence="2 3" key="1">
    <citation type="journal article" date="2024" name="Nat. Commun.">
        <title>Phylogenomics reveals the evolutionary origins of lichenization in chlorophyte algae.</title>
        <authorList>
            <person name="Puginier C."/>
            <person name="Libourel C."/>
            <person name="Otte J."/>
            <person name="Skaloud P."/>
            <person name="Haon M."/>
            <person name="Grisel S."/>
            <person name="Petersen M."/>
            <person name="Berrin J.G."/>
            <person name="Delaux P.M."/>
            <person name="Dal Grande F."/>
            <person name="Keller J."/>
        </authorList>
    </citation>
    <scope>NUCLEOTIDE SEQUENCE [LARGE SCALE GENOMIC DNA]</scope>
    <source>
        <strain evidence="2 3">SAG 2145</strain>
    </source>
</reference>